<dbReference type="Proteomes" id="UP000015106">
    <property type="component" value="Chromosome 7"/>
</dbReference>
<reference evidence="2" key="2">
    <citation type="submission" date="2018-03" db="EMBL/GenBank/DDBJ databases">
        <title>The Triticum urartu genome reveals the dynamic nature of wheat genome evolution.</title>
        <authorList>
            <person name="Ling H."/>
            <person name="Ma B."/>
            <person name="Shi X."/>
            <person name="Liu H."/>
            <person name="Dong L."/>
            <person name="Sun H."/>
            <person name="Cao Y."/>
            <person name="Gao Q."/>
            <person name="Zheng S."/>
            <person name="Li Y."/>
            <person name="Yu Y."/>
            <person name="Du H."/>
            <person name="Qi M."/>
            <person name="Li Y."/>
            <person name="Yu H."/>
            <person name="Cui Y."/>
            <person name="Wang N."/>
            <person name="Chen C."/>
            <person name="Wu H."/>
            <person name="Zhao Y."/>
            <person name="Zhang J."/>
            <person name="Li Y."/>
            <person name="Zhou W."/>
            <person name="Zhang B."/>
            <person name="Hu W."/>
            <person name="Eijk M."/>
            <person name="Tang J."/>
            <person name="Witsenboer H."/>
            <person name="Zhao S."/>
            <person name="Li Z."/>
            <person name="Zhang A."/>
            <person name="Wang D."/>
            <person name="Liang C."/>
        </authorList>
    </citation>
    <scope>NUCLEOTIDE SEQUENCE [LARGE SCALE GENOMIC DNA]</scope>
    <source>
        <strain evidence="2">cv. G1812</strain>
    </source>
</reference>
<dbReference type="PANTHER" id="PTHR33110:SF36">
    <property type="entry name" value="OS06G0148600 PROTEIN"/>
    <property type="match status" value="1"/>
</dbReference>
<reference evidence="2" key="3">
    <citation type="submission" date="2022-06" db="UniProtKB">
        <authorList>
            <consortium name="EnsemblPlants"/>
        </authorList>
    </citation>
    <scope>IDENTIFICATION</scope>
</reference>
<feature type="domain" description="F-box" evidence="1">
    <location>
        <begin position="13"/>
        <end position="46"/>
    </location>
</feature>
<reference evidence="3" key="1">
    <citation type="journal article" date="2013" name="Nature">
        <title>Draft genome of the wheat A-genome progenitor Triticum urartu.</title>
        <authorList>
            <person name="Ling H.Q."/>
            <person name="Zhao S."/>
            <person name="Liu D."/>
            <person name="Wang J."/>
            <person name="Sun H."/>
            <person name="Zhang C."/>
            <person name="Fan H."/>
            <person name="Li D."/>
            <person name="Dong L."/>
            <person name="Tao Y."/>
            <person name="Gao C."/>
            <person name="Wu H."/>
            <person name="Li Y."/>
            <person name="Cui Y."/>
            <person name="Guo X."/>
            <person name="Zheng S."/>
            <person name="Wang B."/>
            <person name="Yu K."/>
            <person name="Liang Q."/>
            <person name="Yang W."/>
            <person name="Lou X."/>
            <person name="Chen J."/>
            <person name="Feng M."/>
            <person name="Jian J."/>
            <person name="Zhang X."/>
            <person name="Luo G."/>
            <person name="Jiang Y."/>
            <person name="Liu J."/>
            <person name="Wang Z."/>
            <person name="Sha Y."/>
            <person name="Zhang B."/>
            <person name="Wu H."/>
            <person name="Tang D."/>
            <person name="Shen Q."/>
            <person name="Xue P."/>
            <person name="Zou S."/>
            <person name="Wang X."/>
            <person name="Liu X."/>
            <person name="Wang F."/>
            <person name="Yang Y."/>
            <person name="An X."/>
            <person name="Dong Z."/>
            <person name="Zhang K."/>
            <person name="Zhang X."/>
            <person name="Luo M.C."/>
            <person name="Dvorak J."/>
            <person name="Tong Y."/>
            <person name="Wang J."/>
            <person name="Yang H."/>
            <person name="Li Z."/>
            <person name="Wang D."/>
            <person name="Zhang A."/>
            <person name="Wang J."/>
        </authorList>
    </citation>
    <scope>NUCLEOTIDE SEQUENCE</scope>
    <source>
        <strain evidence="3">cv. G1812</strain>
    </source>
</reference>
<dbReference type="EnsemblPlants" id="TuG1812G0700001039.01.T01">
    <property type="protein sequence ID" value="TuG1812G0700001039.01.T01.cds446921"/>
    <property type="gene ID" value="TuG1812G0700001039.01"/>
</dbReference>
<dbReference type="Gene3D" id="1.20.1280.50">
    <property type="match status" value="1"/>
</dbReference>
<proteinExistence type="predicted"/>
<protein>
    <recommendedName>
        <fullName evidence="1">F-box domain-containing protein</fullName>
    </recommendedName>
</protein>
<organism evidence="2 3">
    <name type="scientific">Triticum urartu</name>
    <name type="common">Red wild einkorn</name>
    <name type="synonym">Crithodium urartu</name>
    <dbReference type="NCBI Taxonomy" id="4572"/>
    <lineage>
        <taxon>Eukaryota</taxon>
        <taxon>Viridiplantae</taxon>
        <taxon>Streptophyta</taxon>
        <taxon>Embryophyta</taxon>
        <taxon>Tracheophyta</taxon>
        <taxon>Spermatophyta</taxon>
        <taxon>Magnoliopsida</taxon>
        <taxon>Liliopsida</taxon>
        <taxon>Poales</taxon>
        <taxon>Poaceae</taxon>
        <taxon>BOP clade</taxon>
        <taxon>Pooideae</taxon>
        <taxon>Triticodae</taxon>
        <taxon>Triticeae</taxon>
        <taxon>Triticinae</taxon>
        <taxon>Triticum</taxon>
    </lineage>
</organism>
<evidence type="ECO:0000313" key="2">
    <source>
        <dbReference type="EnsemblPlants" id="TuG1812G0700001039.01.T01.cds446921"/>
    </source>
</evidence>
<dbReference type="AlphaFoldDB" id="A0A8R7V0Q4"/>
<dbReference type="InterPro" id="IPR036047">
    <property type="entry name" value="F-box-like_dom_sf"/>
</dbReference>
<dbReference type="Pfam" id="PF12937">
    <property type="entry name" value="F-box-like"/>
    <property type="match status" value="1"/>
</dbReference>
<dbReference type="SUPFAM" id="SSF81383">
    <property type="entry name" value="F-box domain"/>
    <property type="match status" value="1"/>
</dbReference>
<dbReference type="PANTHER" id="PTHR33110">
    <property type="entry name" value="F-BOX/KELCH-REPEAT PROTEIN-RELATED"/>
    <property type="match status" value="1"/>
</dbReference>
<accession>A0A8R7V0Q4</accession>
<evidence type="ECO:0000313" key="3">
    <source>
        <dbReference type="Proteomes" id="UP000015106"/>
    </source>
</evidence>
<evidence type="ECO:0000259" key="1">
    <source>
        <dbReference type="Pfam" id="PF12937"/>
    </source>
</evidence>
<dbReference type="InterPro" id="IPR001810">
    <property type="entry name" value="F-box_dom"/>
</dbReference>
<keyword evidence="3" id="KW-1185">Reference proteome</keyword>
<dbReference type="Gramene" id="TuG1812G0700001039.01.T01">
    <property type="protein sequence ID" value="TuG1812G0700001039.01.T01.cds446921"/>
    <property type="gene ID" value="TuG1812G0700001039.01"/>
</dbReference>
<name>A0A8R7V0Q4_TRIUA</name>
<sequence length="84" mass="9375">MSCFAGLHEYGPWLDLPPELLGLVLKRLPSLADRVRLRIVCHPWRSNSLLQPLPLPFPWLTLPDGTFLSIPGGEVHRMPVPDGA</sequence>